<reference evidence="2 3" key="1">
    <citation type="journal article" date="2011" name="Science">
        <title>The ecoresponsive genome of Daphnia pulex.</title>
        <authorList>
            <person name="Colbourne J.K."/>
            <person name="Pfrender M.E."/>
            <person name="Gilbert D."/>
            <person name="Thomas W.K."/>
            <person name="Tucker A."/>
            <person name="Oakley T.H."/>
            <person name="Tokishita S."/>
            <person name="Aerts A."/>
            <person name="Arnold G.J."/>
            <person name="Basu M.K."/>
            <person name="Bauer D.J."/>
            <person name="Caceres C.E."/>
            <person name="Carmel L."/>
            <person name="Casola C."/>
            <person name="Choi J.H."/>
            <person name="Detter J.C."/>
            <person name="Dong Q."/>
            <person name="Dusheyko S."/>
            <person name="Eads B.D."/>
            <person name="Frohlich T."/>
            <person name="Geiler-Samerotte K.A."/>
            <person name="Gerlach D."/>
            <person name="Hatcher P."/>
            <person name="Jogdeo S."/>
            <person name="Krijgsveld J."/>
            <person name="Kriventseva E.V."/>
            <person name="Kultz D."/>
            <person name="Laforsch C."/>
            <person name="Lindquist E."/>
            <person name="Lopez J."/>
            <person name="Manak J.R."/>
            <person name="Muller J."/>
            <person name="Pangilinan J."/>
            <person name="Patwardhan R.P."/>
            <person name="Pitluck S."/>
            <person name="Pritham E.J."/>
            <person name="Rechtsteiner A."/>
            <person name="Rho M."/>
            <person name="Rogozin I.B."/>
            <person name="Sakarya O."/>
            <person name="Salamov A."/>
            <person name="Schaack S."/>
            <person name="Shapiro H."/>
            <person name="Shiga Y."/>
            <person name="Skalitzky C."/>
            <person name="Smith Z."/>
            <person name="Souvorov A."/>
            <person name="Sung W."/>
            <person name="Tang Z."/>
            <person name="Tsuchiya D."/>
            <person name="Tu H."/>
            <person name="Vos H."/>
            <person name="Wang M."/>
            <person name="Wolf Y.I."/>
            <person name="Yamagata H."/>
            <person name="Yamada T."/>
            <person name="Ye Y."/>
            <person name="Shaw J.R."/>
            <person name="Andrews J."/>
            <person name="Crease T.J."/>
            <person name="Tang H."/>
            <person name="Lucas S.M."/>
            <person name="Robertson H.M."/>
            <person name="Bork P."/>
            <person name="Koonin E.V."/>
            <person name="Zdobnov E.M."/>
            <person name="Grigoriev I.V."/>
            <person name="Lynch M."/>
            <person name="Boore J.L."/>
        </authorList>
    </citation>
    <scope>NUCLEOTIDE SEQUENCE [LARGE SCALE GENOMIC DNA]</scope>
</reference>
<dbReference type="AlphaFoldDB" id="E9HRH1"/>
<evidence type="ECO:0000313" key="3">
    <source>
        <dbReference type="Proteomes" id="UP000000305"/>
    </source>
</evidence>
<dbReference type="HOGENOM" id="CLU_1305982_0_0_1"/>
<dbReference type="Proteomes" id="UP000000305">
    <property type="component" value="Unassembled WGS sequence"/>
</dbReference>
<evidence type="ECO:0000313" key="2">
    <source>
        <dbReference type="EMBL" id="EFX65643.1"/>
    </source>
</evidence>
<dbReference type="InParanoid" id="E9HRH1"/>
<gene>
    <name evidence="2" type="ORF">DAPPUDRAFT_117084</name>
</gene>
<dbReference type="KEGG" id="dpx:DAPPUDRAFT_117084"/>
<feature type="region of interest" description="Disordered" evidence="1">
    <location>
        <begin position="115"/>
        <end position="139"/>
    </location>
</feature>
<organism evidence="2 3">
    <name type="scientific">Daphnia pulex</name>
    <name type="common">Water flea</name>
    <dbReference type="NCBI Taxonomy" id="6669"/>
    <lineage>
        <taxon>Eukaryota</taxon>
        <taxon>Metazoa</taxon>
        <taxon>Ecdysozoa</taxon>
        <taxon>Arthropoda</taxon>
        <taxon>Crustacea</taxon>
        <taxon>Branchiopoda</taxon>
        <taxon>Diplostraca</taxon>
        <taxon>Cladocera</taxon>
        <taxon>Anomopoda</taxon>
        <taxon>Daphniidae</taxon>
        <taxon>Daphnia</taxon>
    </lineage>
</organism>
<proteinExistence type="predicted"/>
<dbReference type="OrthoDB" id="428111at2759"/>
<keyword evidence="3" id="KW-1185">Reference proteome</keyword>
<dbReference type="EMBL" id="GL732736">
    <property type="protein sequence ID" value="EFX65643.1"/>
    <property type="molecule type" value="Genomic_DNA"/>
</dbReference>
<protein>
    <submittedName>
        <fullName evidence="2">Uncharacterized protein</fullName>
    </submittedName>
</protein>
<evidence type="ECO:0000256" key="1">
    <source>
        <dbReference type="SAM" id="MobiDB-lite"/>
    </source>
</evidence>
<name>E9HRH1_DAPPU</name>
<sequence length="211" mass="23560">METNLKSFFFYRAGPNPRSHRALAIKATNVQRQNLSLLDWIRSQTVDWTASLTLASQSNSNVAFSRSPSNPMALSGSPSQLRLLHKATNSLVVGWQNGSRRLDRLATHHVLRCARQSRERSHGMSTLSPLPNRHQEGSNPPRKILSLNVPSVPHQFLLGGHSVSTGRVQLDLHFDQFPALDTLSFLLGPVLPEYRWPPVQQSNANLDAMTQ</sequence>
<accession>E9HRH1</accession>